<gene>
    <name evidence="9" type="primary">bap</name>
    <name evidence="9" type="ORF">Bhyg_10445</name>
</gene>
<dbReference type="Gene3D" id="1.10.10.60">
    <property type="entry name" value="Homeodomain-like"/>
    <property type="match status" value="1"/>
</dbReference>
<keyword evidence="4 5" id="KW-0539">Nucleus</keyword>
<dbReference type="SUPFAM" id="SSF46689">
    <property type="entry name" value="Homeodomain-like"/>
    <property type="match status" value="1"/>
</dbReference>
<dbReference type="Proteomes" id="UP001151699">
    <property type="component" value="Chromosome X"/>
</dbReference>
<dbReference type="InterPro" id="IPR009057">
    <property type="entry name" value="Homeodomain-like_sf"/>
</dbReference>
<feature type="region of interest" description="Disordered" evidence="7">
    <location>
        <begin position="31"/>
        <end position="63"/>
    </location>
</feature>
<feature type="compositionally biased region" description="Polar residues" evidence="7">
    <location>
        <begin position="31"/>
        <end position="45"/>
    </location>
</feature>
<evidence type="ECO:0000256" key="4">
    <source>
        <dbReference type="ARBA" id="ARBA00023242"/>
    </source>
</evidence>
<dbReference type="InterPro" id="IPR020479">
    <property type="entry name" value="HD_metazoa"/>
</dbReference>
<evidence type="ECO:0000256" key="1">
    <source>
        <dbReference type="ARBA" id="ARBA00004123"/>
    </source>
</evidence>
<evidence type="ECO:0000256" key="2">
    <source>
        <dbReference type="ARBA" id="ARBA00023125"/>
    </source>
</evidence>
<dbReference type="OrthoDB" id="6159439at2759"/>
<dbReference type="PANTHER" id="PTHR24340">
    <property type="entry name" value="HOMEOBOX PROTEIN NKX"/>
    <property type="match status" value="1"/>
</dbReference>
<dbReference type="PANTHER" id="PTHR24340:SF73">
    <property type="entry name" value="HOMEOBOX PROTEIN BAGPIPE-RELATED"/>
    <property type="match status" value="1"/>
</dbReference>
<dbReference type="PROSITE" id="PS50071">
    <property type="entry name" value="HOMEOBOX_2"/>
    <property type="match status" value="1"/>
</dbReference>
<evidence type="ECO:0000256" key="5">
    <source>
        <dbReference type="PROSITE-ProRule" id="PRU00108"/>
    </source>
</evidence>
<dbReference type="PRINTS" id="PR00024">
    <property type="entry name" value="HOMEOBOX"/>
</dbReference>
<protein>
    <submittedName>
        <fullName evidence="9">Homeobox protein bagpipe</fullName>
    </submittedName>
</protein>
<dbReference type="AlphaFoldDB" id="A0A9Q0MV05"/>
<evidence type="ECO:0000259" key="8">
    <source>
        <dbReference type="PROSITE" id="PS50071"/>
    </source>
</evidence>
<reference evidence="9" key="1">
    <citation type="submission" date="2022-07" db="EMBL/GenBank/DDBJ databases">
        <authorList>
            <person name="Trinca V."/>
            <person name="Uliana J.V.C."/>
            <person name="Torres T.T."/>
            <person name="Ward R.J."/>
            <person name="Monesi N."/>
        </authorList>
    </citation>
    <scope>NUCLEOTIDE SEQUENCE</scope>
    <source>
        <strain evidence="9">HSMRA1968</strain>
        <tissue evidence="9">Whole embryos</tissue>
    </source>
</reference>
<keyword evidence="10" id="KW-1185">Reference proteome</keyword>
<evidence type="ECO:0000313" key="10">
    <source>
        <dbReference type="Proteomes" id="UP001151699"/>
    </source>
</evidence>
<keyword evidence="3 5" id="KW-0371">Homeobox</keyword>
<name>A0A9Q0MV05_9DIPT</name>
<feature type="region of interest" description="Disordered" evidence="7">
    <location>
        <begin position="332"/>
        <end position="390"/>
    </location>
</feature>
<dbReference type="EMBL" id="WJQU01000003">
    <property type="protein sequence ID" value="KAJ6637714.1"/>
    <property type="molecule type" value="Genomic_DNA"/>
</dbReference>
<dbReference type="CDD" id="cd00086">
    <property type="entry name" value="homeodomain"/>
    <property type="match status" value="1"/>
</dbReference>
<dbReference type="GO" id="GO:0030154">
    <property type="term" value="P:cell differentiation"/>
    <property type="evidence" value="ECO:0007669"/>
    <property type="project" value="TreeGrafter"/>
</dbReference>
<proteinExistence type="predicted"/>
<comment type="caution">
    <text evidence="9">The sequence shown here is derived from an EMBL/GenBank/DDBJ whole genome shotgun (WGS) entry which is preliminary data.</text>
</comment>
<dbReference type="GO" id="GO:0000981">
    <property type="term" value="F:DNA-binding transcription factor activity, RNA polymerase II-specific"/>
    <property type="evidence" value="ECO:0007669"/>
    <property type="project" value="InterPro"/>
</dbReference>
<evidence type="ECO:0000313" key="9">
    <source>
        <dbReference type="EMBL" id="KAJ6637714.1"/>
    </source>
</evidence>
<feature type="compositionally biased region" description="Basic and acidic residues" evidence="7">
    <location>
        <begin position="47"/>
        <end position="63"/>
    </location>
</feature>
<dbReference type="GO" id="GO:0005634">
    <property type="term" value="C:nucleus"/>
    <property type="evidence" value="ECO:0007669"/>
    <property type="project" value="UniProtKB-SubCell"/>
</dbReference>
<evidence type="ECO:0000256" key="6">
    <source>
        <dbReference type="RuleBase" id="RU000682"/>
    </source>
</evidence>
<dbReference type="Pfam" id="PF00046">
    <property type="entry name" value="Homeodomain"/>
    <property type="match status" value="1"/>
</dbReference>
<organism evidence="9 10">
    <name type="scientific">Pseudolycoriella hygida</name>
    <dbReference type="NCBI Taxonomy" id="35572"/>
    <lineage>
        <taxon>Eukaryota</taxon>
        <taxon>Metazoa</taxon>
        <taxon>Ecdysozoa</taxon>
        <taxon>Arthropoda</taxon>
        <taxon>Hexapoda</taxon>
        <taxon>Insecta</taxon>
        <taxon>Pterygota</taxon>
        <taxon>Neoptera</taxon>
        <taxon>Endopterygota</taxon>
        <taxon>Diptera</taxon>
        <taxon>Nematocera</taxon>
        <taxon>Sciaroidea</taxon>
        <taxon>Sciaridae</taxon>
        <taxon>Pseudolycoriella</taxon>
    </lineage>
</organism>
<feature type="compositionally biased region" description="Acidic residues" evidence="7">
    <location>
        <begin position="376"/>
        <end position="390"/>
    </location>
</feature>
<keyword evidence="2 5" id="KW-0238">DNA-binding</keyword>
<dbReference type="SMART" id="SM00389">
    <property type="entry name" value="HOX"/>
    <property type="match status" value="1"/>
</dbReference>
<comment type="subcellular location">
    <subcellularLocation>
        <location evidence="1 5 6">Nucleus</location>
    </subcellularLocation>
</comment>
<evidence type="ECO:0000256" key="7">
    <source>
        <dbReference type="SAM" id="MobiDB-lite"/>
    </source>
</evidence>
<evidence type="ECO:0000256" key="3">
    <source>
        <dbReference type="ARBA" id="ARBA00023155"/>
    </source>
</evidence>
<accession>A0A9Q0MV05</accession>
<feature type="DNA-binding region" description="Homeobox" evidence="5">
    <location>
        <begin position="166"/>
        <end position="225"/>
    </location>
</feature>
<dbReference type="GO" id="GO:0000978">
    <property type="term" value="F:RNA polymerase II cis-regulatory region sequence-specific DNA binding"/>
    <property type="evidence" value="ECO:0007669"/>
    <property type="project" value="TreeGrafter"/>
</dbReference>
<dbReference type="PROSITE" id="PS00027">
    <property type="entry name" value="HOMEOBOX_1"/>
    <property type="match status" value="1"/>
</dbReference>
<feature type="domain" description="Homeobox" evidence="8">
    <location>
        <begin position="164"/>
        <end position="224"/>
    </location>
</feature>
<feature type="compositionally biased region" description="Low complexity" evidence="7">
    <location>
        <begin position="340"/>
        <end position="349"/>
    </location>
</feature>
<dbReference type="InterPro" id="IPR050394">
    <property type="entry name" value="Homeobox_NK-like"/>
</dbReference>
<sequence>MEKPVLTSKTTSTTPFSINDILTKNNTSIIPKSPDLSVNNSSENDLQFDKSDNVSETKSESGIHEQINYCKKSGFRSSLQYYNNNNNRSPYQPLDRRRSLDCFLVKNDSQTEDYDGLRNADVKNGYFNFMTRETPLDMRRCNNDDSECDSPPPFNGNNDGLKSMRKKRSRAAFSHAQVFELERRFAQQRYLSGPERSELAKNLHLTETQVKIWFQNRRYKTKRKLTQQHEIAVLNATKRVPVQVLVREDGSYGHMVLGNGEHMQYNPTIDPALFNIYRNQIQMAYGMQMPQVTFPYFYPTKIPTSIPAPSSSNDEPKHANIIMYNSRSSGPLNFSKRDTNFNNNDENVNQKSHHRMYSPPISKYSNRDDHKSNISEQEDATEENIEIDSI</sequence>
<dbReference type="InterPro" id="IPR017970">
    <property type="entry name" value="Homeobox_CS"/>
</dbReference>
<dbReference type="InterPro" id="IPR001356">
    <property type="entry name" value="HD"/>
</dbReference>